<feature type="region of interest" description="Disordered" evidence="1">
    <location>
        <begin position="258"/>
        <end position="281"/>
    </location>
</feature>
<feature type="compositionally biased region" description="Low complexity" evidence="1">
    <location>
        <begin position="261"/>
        <end position="281"/>
    </location>
</feature>
<protein>
    <submittedName>
        <fullName evidence="2">Uncharacterized protein</fullName>
    </submittedName>
</protein>
<name>A0A383V9H2_TETOB</name>
<accession>A0A383V9H2</accession>
<evidence type="ECO:0000313" key="4">
    <source>
        <dbReference type="Proteomes" id="UP000256970"/>
    </source>
</evidence>
<reference evidence="2 4" key="1">
    <citation type="submission" date="2016-10" db="EMBL/GenBank/DDBJ databases">
        <authorList>
            <person name="Cai Z."/>
        </authorList>
    </citation>
    <scope>NUCLEOTIDE SEQUENCE [LARGE SCALE GENOMIC DNA]</scope>
</reference>
<feature type="region of interest" description="Disordered" evidence="1">
    <location>
        <begin position="639"/>
        <end position="659"/>
    </location>
</feature>
<gene>
    <name evidence="3" type="ORF">BQ4739_LOCUS15053</name>
    <name evidence="2" type="ORF">BQ4739_LOCUS1918</name>
</gene>
<sequence length="1044" mass="112344">MLQPLERQEGYFSLPMACKLLPSTVRRAQQLLANGRALHALYHLCPASTSLLCAYAAKSCNLGLMQQLLMHKVTLRDCAVFPQHWFDGCAAGMYLRTDLACSYAALASGDPQMLRQLLLCEGSLGKTWRSRLLLCYAARHSNAECLQEVLTARQMHKSYSRRKALVAPQHLVMAAARTDPWAAGVVSQLLQALTPKQRKAANVRPAYKAACSSGCLPVLAVLAGVAAAAPHQHLPVLLEAAAEAGNLQAWRQLLQADSSTQQQQQQQQQRQQQGEHQQEEAAAAAFPRLDWSCLFRQQLTVALHLALPSRNGTSSNRPGSSQEQQWQADEDACRLQMADLLWQQLVVQQGREAALRQHMCGSAGAKHHGAAAAAAAAGAGAGAAAAALGPSSAVPAAGTSSRMLFGYATIAGSRAMPAINWHELSAARVAWLQQHQLVPEQMQPNAYCAFKGAMELASEAGDFARALRLHNVVNSMDGVPRRHPVSMTAAAVVASSIGGHLRRACAAGDAAAVAQLERLAGFSRHALVDVNQTLQRPALLRSLPGGFLGRAVTPGTLAEELGLPWQLLQRLLTQRVDAMLADAAGSGSAEMARMRQLELLEAVQATVTLAKDQAAAAQQLRSAAGDALATAVRTLQENPADHDGAQPQQVEGAGDAAGDAAAVQQQQQQVDPMLQLVEQLNAGLQLQNQVQGQTNAALQQLQQILQELQQAGAPEEELAHIEAHQLLSIHFATLQEEEEQEVLPEEDSSDAAVLQQLQARLEAGECSIPVPQQAQLGPLPLWQQCLLEVASSMPRAPEEIKGDSLSAYLCTGLLVAATQEAASRITPLQWLLGDAGFVTGPPVTPQPPRLPWGRLVAQAAVELRRPQLLAWALQPEQRQRLWGSAHNAAKAALVVDMSWRQNCTPISNAVSRQTEQQRADLVQLQHHQQQQLPGRPVFAQLAAETALLLVDVTPNEEGLLSDWLQHGLQPGSSAADLARAKAVLAAVLAVGQMPAGAQLMRRDCFLQMQRLGDVDLLALVVLWGHRFQRQPMRDNHVLADDDAE</sequence>
<evidence type="ECO:0000313" key="2">
    <source>
        <dbReference type="EMBL" id="SZX61422.1"/>
    </source>
</evidence>
<evidence type="ECO:0000256" key="1">
    <source>
        <dbReference type="SAM" id="MobiDB-lite"/>
    </source>
</evidence>
<dbReference type="EMBL" id="FNXT01000141">
    <property type="protein sequence ID" value="SZX61422.1"/>
    <property type="molecule type" value="Genomic_DNA"/>
</dbReference>
<feature type="compositionally biased region" description="Low complexity" evidence="1">
    <location>
        <begin position="648"/>
        <end position="659"/>
    </location>
</feature>
<keyword evidence="4" id="KW-1185">Reference proteome</keyword>
<feature type="region of interest" description="Disordered" evidence="1">
    <location>
        <begin position="309"/>
        <end position="329"/>
    </location>
</feature>
<feature type="compositionally biased region" description="Polar residues" evidence="1">
    <location>
        <begin position="310"/>
        <end position="327"/>
    </location>
</feature>
<dbReference type="Proteomes" id="UP000256970">
    <property type="component" value="Unassembled WGS sequence"/>
</dbReference>
<evidence type="ECO:0000313" key="3">
    <source>
        <dbReference type="EMBL" id="SZX74735.1"/>
    </source>
</evidence>
<organism evidence="2 4">
    <name type="scientific">Tetradesmus obliquus</name>
    <name type="common">Green alga</name>
    <name type="synonym">Acutodesmus obliquus</name>
    <dbReference type="NCBI Taxonomy" id="3088"/>
    <lineage>
        <taxon>Eukaryota</taxon>
        <taxon>Viridiplantae</taxon>
        <taxon>Chlorophyta</taxon>
        <taxon>core chlorophytes</taxon>
        <taxon>Chlorophyceae</taxon>
        <taxon>CS clade</taxon>
        <taxon>Sphaeropleales</taxon>
        <taxon>Scenedesmaceae</taxon>
        <taxon>Tetradesmus</taxon>
    </lineage>
</organism>
<dbReference type="AlphaFoldDB" id="A0A383V9H2"/>
<proteinExistence type="predicted"/>
<dbReference type="EMBL" id="FNXT01001219">
    <property type="protein sequence ID" value="SZX74735.1"/>
    <property type="molecule type" value="Genomic_DNA"/>
</dbReference>